<reference evidence="1 2" key="1">
    <citation type="submission" date="2016-03" db="EMBL/GenBank/DDBJ databases">
        <title>Draft genome sequence of Acetobacter malorum CECT 7742, a strain isolated from strawberry vinegar.</title>
        <authorList>
            <person name="Sainz F."/>
            <person name="Mas A."/>
            <person name="Torija M.J."/>
        </authorList>
    </citation>
    <scope>NUCLEOTIDE SEQUENCE [LARGE SCALE GENOMIC DNA]</scope>
    <source>
        <strain evidence="1 2">CECT 7742</strain>
    </source>
</reference>
<proteinExistence type="predicted"/>
<evidence type="ECO:0000313" key="2">
    <source>
        <dbReference type="Proteomes" id="UP000077349"/>
    </source>
</evidence>
<dbReference type="EMBL" id="LVHD01000047">
    <property type="protein sequence ID" value="OAG75458.1"/>
    <property type="molecule type" value="Genomic_DNA"/>
</dbReference>
<sequence>MGAIKSRGSGAHVHCAAHSPLPIQHRGRPFKHLHAFQIETVLRPVDHRSRAKILAVMQHQNLVPGKAAHHQLRRTARRPTG</sequence>
<gene>
    <name evidence="1" type="ORF">Amal_03376</name>
</gene>
<protein>
    <submittedName>
        <fullName evidence="1">Uncharacterized protein</fullName>
    </submittedName>
</protein>
<dbReference type="Proteomes" id="UP000077349">
    <property type="component" value="Unassembled WGS sequence"/>
</dbReference>
<name>A0A177G544_9PROT</name>
<accession>A0A177G544</accession>
<evidence type="ECO:0000313" key="1">
    <source>
        <dbReference type="EMBL" id="OAG75458.1"/>
    </source>
</evidence>
<organism evidence="1 2">
    <name type="scientific">Acetobacter malorum</name>
    <dbReference type="NCBI Taxonomy" id="178901"/>
    <lineage>
        <taxon>Bacteria</taxon>
        <taxon>Pseudomonadati</taxon>
        <taxon>Pseudomonadota</taxon>
        <taxon>Alphaproteobacteria</taxon>
        <taxon>Acetobacterales</taxon>
        <taxon>Acetobacteraceae</taxon>
        <taxon>Acetobacter</taxon>
    </lineage>
</organism>
<dbReference type="AlphaFoldDB" id="A0A177G544"/>
<comment type="caution">
    <text evidence="1">The sequence shown here is derived from an EMBL/GenBank/DDBJ whole genome shotgun (WGS) entry which is preliminary data.</text>
</comment>